<evidence type="ECO:0008006" key="4">
    <source>
        <dbReference type="Google" id="ProtNLM"/>
    </source>
</evidence>
<dbReference type="RefSeq" id="WP_090716998.1">
    <property type="nucleotide sequence ID" value="NZ_CAESAP020000183.1"/>
</dbReference>
<proteinExistence type="predicted"/>
<dbReference type="AlphaFoldDB" id="A0A1H6JGQ2"/>
<dbReference type="EMBL" id="CVUD02000041">
    <property type="protein sequence ID" value="SEH61441.1"/>
    <property type="molecule type" value="Genomic_DNA"/>
</dbReference>
<dbReference type="OrthoDB" id="9791791at2"/>
<dbReference type="Proteomes" id="UP000198559">
    <property type="component" value="Unassembled WGS sequence"/>
</dbReference>
<keyword evidence="1" id="KW-0812">Transmembrane</keyword>
<protein>
    <recommendedName>
        <fullName evidence="4">DUF4381 domain-containing protein</fullName>
    </recommendedName>
</protein>
<evidence type="ECO:0000256" key="1">
    <source>
        <dbReference type="SAM" id="Phobius"/>
    </source>
</evidence>
<feature type="transmembrane region" description="Helical" evidence="1">
    <location>
        <begin position="20"/>
        <end position="40"/>
    </location>
</feature>
<dbReference type="STRING" id="235205.BAZSYMB_SCAFFOLD00047_9"/>
<organism evidence="2 3">
    <name type="scientific">Bathymodiolus azoricus thioautotrophic gill symbiont</name>
    <dbReference type="NCBI Taxonomy" id="235205"/>
    <lineage>
        <taxon>Bacteria</taxon>
        <taxon>Pseudomonadati</taxon>
        <taxon>Pseudomonadota</taxon>
        <taxon>Gammaproteobacteria</taxon>
        <taxon>sulfur-oxidizing symbionts</taxon>
    </lineage>
</organism>
<keyword evidence="1" id="KW-1133">Transmembrane helix</keyword>
<name>A0A1H6JGQ2_9GAMM</name>
<sequence length="123" mass="14371">MDTLKDIKPLVDIADHSFTYLLVLLFVVLLMALLAGYFGWKKFQLKRRNDKKRKALNLLKNLDFNDSKLTAYTFSRYANVLVNDNNAVDFEKINTALLAYKYKEKVAQLEPDLIKKIKDFLHV</sequence>
<reference evidence="3" key="1">
    <citation type="submission" date="2016-06" db="EMBL/GenBank/DDBJ databases">
        <authorList>
            <person name="Petersen J."/>
            <person name="Sayavedra L."/>
        </authorList>
    </citation>
    <scope>NUCLEOTIDE SEQUENCE [LARGE SCALE GENOMIC DNA]</scope>
    <source>
        <strain evidence="3">BazSymB</strain>
    </source>
</reference>
<keyword evidence="1" id="KW-0472">Membrane</keyword>
<gene>
    <name evidence="2" type="ORF">BAZSYMB_SCAFFOLD00047_9</name>
</gene>
<evidence type="ECO:0000313" key="3">
    <source>
        <dbReference type="Proteomes" id="UP000198559"/>
    </source>
</evidence>
<accession>A0A1H6JGQ2</accession>
<evidence type="ECO:0000313" key="2">
    <source>
        <dbReference type="EMBL" id="SEH61441.1"/>
    </source>
</evidence>